<proteinExistence type="predicted"/>
<keyword evidence="1" id="KW-0808">Transferase</keyword>
<keyword evidence="2 5" id="KW-0418">Kinase</keyword>
<organism evidence="5 6">
    <name type="scientific">Streptomyces yaanensis</name>
    <dbReference type="NCBI Taxonomy" id="1142239"/>
    <lineage>
        <taxon>Bacteria</taxon>
        <taxon>Bacillati</taxon>
        <taxon>Actinomycetota</taxon>
        <taxon>Actinomycetes</taxon>
        <taxon>Kitasatosporales</taxon>
        <taxon>Streptomycetaceae</taxon>
        <taxon>Streptomyces</taxon>
    </lineage>
</organism>
<dbReference type="RefSeq" id="WP_310771512.1">
    <property type="nucleotide sequence ID" value="NZ_JBHRWR010000002.1"/>
</dbReference>
<evidence type="ECO:0000259" key="4">
    <source>
        <dbReference type="Pfam" id="PF02518"/>
    </source>
</evidence>
<evidence type="ECO:0000313" key="6">
    <source>
        <dbReference type="Proteomes" id="UP001595701"/>
    </source>
</evidence>
<dbReference type="InterPro" id="IPR003594">
    <property type="entry name" value="HATPase_dom"/>
</dbReference>
<accession>A0ABV7S6W5</accession>
<evidence type="ECO:0000256" key="3">
    <source>
        <dbReference type="ARBA" id="ARBA00023012"/>
    </source>
</evidence>
<dbReference type="InterPro" id="IPR036890">
    <property type="entry name" value="HATPase_C_sf"/>
</dbReference>
<dbReference type="GO" id="GO:0016301">
    <property type="term" value="F:kinase activity"/>
    <property type="evidence" value="ECO:0007669"/>
    <property type="project" value="UniProtKB-KW"/>
</dbReference>
<dbReference type="InterPro" id="IPR050482">
    <property type="entry name" value="Sensor_HK_TwoCompSys"/>
</dbReference>
<dbReference type="CDD" id="cd16917">
    <property type="entry name" value="HATPase_UhpB-NarQ-NarX-like"/>
    <property type="match status" value="1"/>
</dbReference>
<reference evidence="6" key="1">
    <citation type="journal article" date="2019" name="Int. J. Syst. Evol. Microbiol.">
        <title>The Global Catalogue of Microorganisms (GCM) 10K type strain sequencing project: providing services to taxonomists for standard genome sequencing and annotation.</title>
        <authorList>
            <consortium name="The Broad Institute Genomics Platform"/>
            <consortium name="The Broad Institute Genome Sequencing Center for Infectious Disease"/>
            <person name="Wu L."/>
            <person name="Ma J."/>
        </authorList>
    </citation>
    <scope>NUCLEOTIDE SEQUENCE [LARGE SCALE GENOMIC DNA]</scope>
    <source>
        <strain evidence="6">CGMCC 4.7035</strain>
    </source>
</reference>
<dbReference type="PANTHER" id="PTHR24421">
    <property type="entry name" value="NITRATE/NITRITE SENSOR PROTEIN NARX-RELATED"/>
    <property type="match status" value="1"/>
</dbReference>
<keyword evidence="6" id="KW-1185">Reference proteome</keyword>
<dbReference type="Gene3D" id="3.30.565.10">
    <property type="entry name" value="Histidine kinase-like ATPase, C-terminal domain"/>
    <property type="match status" value="1"/>
</dbReference>
<gene>
    <name evidence="5" type="ORF">ACFOZ0_01440</name>
</gene>
<evidence type="ECO:0000256" key="1">
    <source>
        <dbReference type="ARBA" id="ARBA00022679"/>
    </source>
</evidence>
<dbReference type="Pfam" id="PF02518">
    <property type="entry name" value="HATPase_c"/>
    <property type="match status" value="1"/>
</dbReference>
<sequence>MPATHAGHLLAVPREALSNTARRAMATTVEVTAEAFDRTLRLTVAAHGRGVDPAITRRSGLANLRTRAEELGGTFRVAPRDPAGTLLEWTVPLPAGTRDHSDGRLIRPRGTV</sequence>
<keyword evidence="3" id="KW-0902">Two-component regulatory system</keyword>
<feature type="domain" description="Histidine kinase/HSP90-like ATPase" evidence="4">
    <location>
        <begin position="9"/>
        <end position="94"/>
    </location>
</feature>
<evidence type="ECO:0000256" key="2">
    <source>
        <dbReference type="ARBA" id="ARBA00022777"/>
    </source>
</evidence>
<evidence type="ECO:0000313" key="5">
    <source>
        <dbReference type="EMBL" id="MFC3571976.1"/>
    </source>
</evidence>
<name>A0ABV7S6W5_9ACTN</name>
<dbReference type="Proteomes" id="UP001595701">
    <property type="component" value="Unassembled WGS sequence"/>
</dbReference>
<dbReference type="SUPFAM" id="SSF55874">
    <property type="entry name" value="ATPase domain of HSP90 chaperone/DNA topoisomerase II/histidine kinase"/>
    <property type="match status" value="1"/>
</dbReference>
<dbReference type="PANTHER" id="PTHR24421:SF56">
    <property type="entry name" value="OXYGEN SENSOR HISTIDINE KINASE RESPONSE REGULATOR DOST"/>
    <property type="match status" value="1"/>
</dbReference>
<comment type="caution">
    <text evidence="5">The sequence shown here is derived from an EMBL/GenBank/DDBJ whole genome shotgun (WGS) entry which is preliminary data.</text>
</comment>
<protein>
    <submittedName>
        <fullName evidence="5">Sensor histidine kinase</fullName>
    </submittedName>
</protein>
<dbReference type="EMBL" id="JBHRWR010000002">
    <property type="protein sequence ID" value="MFC3571976.1"/>
    <property type="molecule type" value="Genomic_DNA"/>
</dbReference>